<dbReference type="GO" id="GO:0015979">
    <property type="term" value="P:photosynthesis"/>
    <property type="evidence" value="ECO:0007669"/>
    <property type="project" value="UniProtKB-KW"/>
</dbReference>
<accession>A0A024H5F4</accession>
<name>A0A024H5F4_9MICC</name>
<evidence type="ECO:0000256" key="2">
    <source>
        <dbReference type="ARBA" id="ARBA00023276"/>
    </source>
</evidence>
<dbReference type="PANTHER" id="PTHR47128:SF2">
    <property type="entry name" value="PROTEIN HIGH CHLOROPHYLL FLUORESCENCE PHENOTYPE 244, CHLOROPLASTIC"/>
    <property type="match status" value="1"/>
</dbReference>
<reference evidence="5" key="1">
    <citation type="journal article" date="2014" name="Genome Announc.">
        <title>Genome Sequence of Arthrobacter siccitolerans 4J27, a Xeroprotectant-Producing Desiccation-Tolerant Microorganism.</title>
        <authorList>
            <person name="Manzanera M."/>
            <person name="Santa-Cruz-Calvo L."/>
            <person name="Vilchez J.I."/>
            <person name="Garcia-Fontana C."/>
            <person name="Silva-Castro G.A."/>
            <person name="Calvo C."/>
            <person name="Gonzalez-Lopez J."/>
        </authorList>
    </citation>
    <scope>NUCLEOTIDE SEQUENCE [LARGE SCALE GENOMIC DNA]</scope>
    <source>
        <strain evidence="5">4J27</strain>
    </source>
</reference>
<keyword evidence="1" id="KW-0602">Photosynthesis</keyword>
<dbReference type="Proteomes" id="UP000035722">
    <property type="component" value="Unassembled WGS sequence"/>
</dbReference>
<organism evidence="4 5">
    <name type="scientific">Pseudarthrobacter siccitolerans</name>
    <dbReference type="NCBI Taxonomy" id="861266"/>
    <lineage>
        <taxon>Bacteria</taxon>
        <taxon>Bacillati</taxon>
        <taxon>Actinomycetota</taxon>
        <taxon>Actinomycetes</taxon>
        <taxon>Micrococcales</taxon>
        <taxon>Micrococcaceae</taxon>
        <taxon>Pseudarthrobacter</taxon>
    </lineage>
</organism>
<dbReference type="Pfam" id="PF13460">
    <property type="entry name" value="NAD_binding_10"/>
    <property type="match status" value="1"/>
</dbReference>
<dbReference type="InterPro" id="IPR016040">
    <property type="entry name" value="NAD(P)-bd_dom"/>
</dbReference>
<proteinExistence type="predicted"/>
<keyword evidence="5" id="KW-1185">Reference proteome</keyword>
<dbReference type="SUPFAM" id="SSF51735">
    <property type="entry name" value="NAD(P)-binding Rossmann-fold domains"/>
    <property type="match status" value="1"/>
</dbReference>
<dbReference type="AlphaFoldDB" id="A0A024H5F4"/>
<gene>
    <name evidence="4" type="ORF">ARTSIC4J27_3223</name>
</gene>
<keyword evidence="2" id="KW-0604">Photosystem II</keyword>
<dbReference type="Gene3D" id="3.40.50.720">
    <property type="entry name" value="NAD(P)-binding Rossmann-like Domain"/>
    <property type="match status" value="1"/>
</dbReference>
<comment type="caution">
    <text evidence="4">The sequence shown here is derived from an EMBL/GenBank/DDBJ whole genome shotgun (WGS) entry which is preliminary data.</text>
</comment>
<dbReference type="InterPro" id="IPR036291">
    <property type="entry name" value="NAD(P)-bd_dom_sf"/>
</dbReference>
<dbReference type="RefSeq" id="WP_050056107.1">
    <property type="nucleotide sequence ID" value="NZ_CAQI01000048.1"/>
</dbReference>
<evidence type="ECO:0000259" key="3">
    <source>
        <dbReference type="Pfam" id="PF13460"/>
    </source>
</evidence>
<protein>
    <submittedName>
        <fullName evidence="4">NAD dependent epimerase/dehydratase family protein</fullName>
    </submittedName>
</protein>
<evidence type="ECO:0000313" key="4">
    <source>
        <dbReference type="EMBL" id="CCQ47243.1"/>
    </source>
</evidence>
<evidence type="ECO:0000313" key="5">
    <source>
        <dbReference type="Proteomes" id="UP000035722"/>
    </source>
</evidence>
<feature type="domain" description="NAD(P)-binding" evidence="3">
    <location>
        <begin position="6"/>
        <end position="195"/>
    </location>
</feature>
<dbReference type="STRING" id="861266.ARTSIC4J27_3223"/>
<dbReference type="PANTHER" id="PTHR47128">
    <property type="match status" value="1"/>
</dbReference>
<dbReference type="OrthoDB" id="319724at2"/>
<dbReference type="EMBL" id="CAQI01000048">
    <property type="protein sequence ID" value="CCQ47243.1"/>
    <property type="molecule type" value="Genomic_DNA"/>
</dbReference>
<sequence length="297" mass="31658">MILVVGATGDLGSRVTRRLRADGQPVRCLVRAGTDDTALRGLGAEVVRGDLTAPASLEAACEGVDTVIATATAITRRLSGASSSSIGEVDGKGMLALVDAAEAAGVHRFVYLSFTGVDAPTGSPLEHAKLAVEKRLRNSSMEAVIARADAFQEVHLTPMARFDMAGGKAAIVGKGNTKRRWVATEDVAALLCAVALEAAPPALVEFGGPEPLTKNEVVAIAQDLSHRRMKIQRMPRPVARLLVRLFRRRNDALASVFGAGLHQDLFQATWDDEPLRQRGINPRKATDFLREQAANLP</sequence>
<dbReference type="InterPro" id="IPR044256">
    <property type="entry name" value="HCF244-like"/>
</dbReference>
<dbReference type="GO" id="GO:0009523">
    <property type="term" value="C:photosystem II"/>
    <property type="evidence" value="ECO:0007669"/>
    <property type="project" value="UniProtKB-KW"/>
</dbReference>
<evidence type="ECO:0000256" key="1">
    <source>
        <dbReference type="ARBA" id="ARBA00022531"/>
    </source>
</evidence>